<proteinExistence type="inferred from homology"/>
<dbReference type="SUPFAM" id="SSF49354">
    <property type="entry name" value="PapD-like"/>
    <property type="match status" value="1"/>
</dbReference>
<dbReference type="GO" id="GO:0090158">
    <property type="term" value="P:endoplasmic reticulum membrane organization"/>
    <property type="evidence" value="ECO:0007669"/>
    <property type="project" value="TreeGrafter"/>
</dbReference>
<dbReference type="GO" id="GO:0005886">
    <property type="term" value="C:plasma membrane"/>
    <property type="evidence" value="ECO:0007669"/>
    <property type="project" value="TreeGrafter"/>
</dbReference>
<dbReference type="AlphaFoldDB" id="A0A5P1ENG2"/>
<evidence type="ECO:0000256" key="1">
    <source>
        <dbReference type="ARBA" id="ARBA00008932"/>
    </source>
</evidence>
<evidence type="ECO:0000256" key="3">
    <source>
        <dbReference type="SAM" id="Phobius"/>
    </source>
</evidence>
<evidence type="ECO:0000313" key="6">
    <source>
        <dbReference type="Proteomes" id="UP000243459"/>
    </source>
</evidence>
<dbReference type="OMA" id="WGAMETE"/>
<sequence length="354" mass="38907">MAYLASTSEWGAMETEELIEIQPREIKFTFEVKKQSSCLVHLVNKTNEYVAFKVKTTSPKRYCVRPNTGVILPRSTCDFTVTMQAQKTAPPDMQLKDKFLIQSTIAPHGSGDENIEPALFSKASGKYIGENKLRVVLVSPPHSPGLQPVNGALKQEPTNETSVVEEAPIVKETPIASILKETPIAPIGKETPITPGKETPVAPVVKEIPISPVEKETGIAPVVKETQMAPMVKGTPILPVVEEAAIAPVEKETPTSKDCTPLNGVHDIPSSQVRDLEDLKLKVSNLESKLFEADKTIVTLRKEKSFAIQERDGLKEELALMRRRYAAKVRVGFPFLYVVFMALVGASLGYLLHQ</sequence>
<organism evidence="5 6">
    <name type="scientific">Asparagus officinalis</name>
    <name type="common">Garden asparagus</name>
    <dbReference type="NCBI Taxonomy" id="4686"/>
    <lineage>
        <taxon>Eukaryota</taxon>
        <taxon>Viridiplantae</taxon>
        <taxon>Streptophyta</taxon>
        <taxon>Embryophyta</taxon>
        <taxon>Tracheophyta</taxon>
        <taxon>Spermatophyta</taxon>
        <taxon>Magnoliopsida</taxon>
        <taxon>Liliopsida</taxon>
        <taxon>Asparagales</taxon>
        <taxon>Asparagaceae</taxon>
        <taxon>Asparagoideae</taxon>
        <taxon>Asparagus</taxon>
    </lineage>
</organism>
<dbReference type="PIRSF" id="PIRSF019693">
    <property type="entry name" value="VAMP-associated"/>
    <property type="match status" value="1"/>
</dbReference>
<gene>
    <name evidence="5" type="ORF">A4U43_C05F1120</name>
</gene>
<protein>
    <recommendedName>
        <fullName evidence="4">MSP domain-containing protein</fullName>
    </recommendedName>
</protein>
<dbReference type="Proteomes" id="UP000243459">
    <property type="component" value="Chromosome 5"/>
</dbReference>
<keyword evidence="3" id="KW-0472">Membrane</keyword>
<dbReference type="Pfam" id="PF00635">
    <property type="entry name" value="Motile_Sperm"/>
    <property type="match status" value="1"/>
</dbReference>
<reference evidence="6" key="1">
    <citation type="journal article" date="2017" name="Nat. Commun.">
        <title>The asparagus genome sheds light on the origin and evolution of a young Y chromosome.</title>
        <authorList>
            <person name="Harkess A."/>
            <person name="Zhou J."/>
            <person name="Xu C."/>
            <person name="Bowers J.E."/>
            <person name="Van der Hulst R."/>
            <person name="Ayyampalayam S."/>
            <person name="Mercati F."/>
            <person name="Riccardi P."/>
            <person name="McKain M.R."/>
            <person name="Kakrana A."/>
            <person name="Tang H."/>
            <person name="Ray J."/>
            <person name="Groenendijk J."/>
            <person name="Arikit S."/>
            <person name="Mathioni S.M."/>
            <person name="Nakano M."/>
            <person name="Shan H."/>
            <person name="Telgmann-Rauber A."/>
            <person name="Kanno A."/>
            <person name="Yue Z."/>
            <person name="Chen H."/>
            <person name="Li W."/>
            <person name="Chen Y."/>
            <person name="Xu X."/>
            <person name="Zhang Y."/>
            <person name="Luo S."/>
            <person name="Chen H."/>
            <person name="Gao J."/>
            <person name="Mao Z."/>
            <person name="Pires J.C."/>
            <person name="Luo M."/>
            <person name="Kudrna D."/>
            <person name="Wing R.A."/>
            <person name="Meyers B.C."/>
            <person name="Yi K."/>
            <person name="Kong H."/>
            <person name="Lavrijsen P."/>
            <person name="Sunseri F."/>
            <person name="Falavigna A."/>
            <person name="Ye Y."/>
            <person name="Leebens-Mack J.H."/>
            <person name="Chen G."/>
        </authorList>
    </citation>
    <scope>NUCLEOTIDE SEQUENCE [LARGE SCALE GENOMIC DNA]</scope>
    <source>
        <strain evidence="6">cv. DH0086</strain>
    </source>
</reference>
<feature type="transmembrane region" description="Helical" evidence="3">
    <location>
        <begin position="331"/>
        <end position="352"/>
    </location>
</feature>
<accession>A0A5P1ENG2</accession>
<dbReference type="GO" id="GO:0005789">
    <property type="term" value="C:endoplasmic reticulum membrane"/>
    <property type="evidence" value="ECO:0007669"/>
    <property type="project" value="InterPro"/>
</dbReference>
<dbReference type="InterPro" id="IPR013783">
    <property type="entry name" value="Ig-like_fold"/>
</dbReference>
<keyword evidence="2" id="KW-0175">Coiled coil</keyword>
<dbReference type="FunFam" id="2.60.40.10:FF:000813">
    <property type="entry name" value="Vesicle-associated protein 1-1"/>
    <property type="match status" value="1"/>
</dbReference>
<dbReference type="InterPro" id="IPR000535">
    <property type="entry name" value="MSP_dom"/>
</dbReference>
<evidence type="ECO:0000313" key="5">
    <source>
        <dbReference type="EMBL" id="ONK67542.1"/>
    </source>
</evidence>
<keyword evidence="3" id="KW-1133">Transmembrane helix</keyword>
<dbReference type="EMBL" id="CM007385">
    <property type="protein sequence ID" value="ONK67542.1"/>
    <property type="molecule type" value="Genomic_DNA"/>
</dbReference>
<keyword evidence="3" id="KW-0812">Transmembrane</keyword>
<dbReference type="PANTHER" id="PTHR10809:SF148">
    <property type="entry name" value="OS01G0936800 PROTEIN"/>
    <property type="match status" value="1"/>
</dbReference>
<comment type="similarity">
    <text evidence="1">Belongs to the VAMP-associated protein (VAP) (TC 9.B.17) family.</text>
</comment>
<dbReference type="InterPro" id="IPR016763">
    <property type="entry name" value="VAP"/>
</dbReference>
<dbReference type="PROSITE" id="PS50202">
    <property type="entry name" value="MSP"/>
    <property type="match status" value="1"/>
</dbReference>
<dbReference type="GO" id="GO:0061817">
    <property type="term" value="P:endoplasmic reticulum-plasma membrane tethering"/>
    <property type="evidence" value="ECO:0007669"/>
    <property type="project" value="TreeGrafter"/>
</dbReference>
<evidence type="ECO:0000256" key="2">
    <source>
        <dbReference type="SAM" id="Coils"/>
    </source>
</evidence>
<evidence type="ECO:0000259" key="4">
    <source>
        <dbReference type="PROSITE" id="PS50202"/>
    </source>
</evidence>
<dbReference type="Gene3D" id="2.60.40.10">
    <property type="entry name" value="Immunoglobulins"/>
    <property type="match status" value="1"/>
</dbReference>
<dbReference type="Gramene" id="ONK67542">
    <property type="protein sequence ID" value="ONK67542"/>
    <property type="gene ID" value="A4U43_C05F1120"/>
</dbReference>
<name>A0A5P1ENG2_ASPOF</name>
<dbReference type="InterPro" id="IPR008962">
    <property type="entry name" value="PapD-like_sf"/>
</dbReference>
<feature type="coiled-coil region" evidence="2">
    <location>
        <begin position="276"/>
        <end position="317"/>
    </location>
</feature>
<dbReference type="PANTHER" id="PTHR10809">
    <property type="entry name" value="VESICLE-ASSOCIATED MEMBRANE PROTEIN-ASSOCIATED PROTEIN"/>
    <property type="match status" value="1"/>
</dbReference>
<feature type="domain" description="MSP" evidence="4">
    <location>
        <begin position="18"/>
        <end position="138"/>
    </location>
</feature>
<keyword evidence="6" id="KW-1185">Reference proteome</keyword>